<dbReference type="EMBL" id="KQ971610">
    <property type="protein sequence ID" value="EFA11695.1"/>
    <property type="molecule type" value="Genomic_DNA"/>
</dbReference>
<dbReference type="InterPro" id="IPR036397">
    <property type="entry name" value="RNaseH_sf"/>
</dbReference>
<evidence type="ECO:0000259" key="4">
    <source>
        <dbReference type="Pfam" id="PF16087"/>
    </source>
</evidence>
<dbReference type="Proteomes" id="UP000007266">
    <property type="component" value="Unassembled WGS sequence"/>
</dbReference>
<reference evidence="5 6" key="1">
    <citation type="journal article" date="2008" name="Nature">
        <title>The genome of the model beetle and pest Tribolium castaneum.</title>
        <authorList>
            <consortium name="Tribolium Genome Sequencing Consortium"/>
            <person name="Richards S."/>
            <person name="Gibbs R.A."/>
            <person name="Weinstock G.M."/>
            <person name="Brown S.J."/>
            <person name="Denell R."/>
            <person name="Beeman R.W."/>
            <person name="Gibbs R."/>
            <person name="Beeman R.W."/>
            <person name="Brown S.J."/>
            <person name="Bucher G."/>
            <person name="Friedrich M."/>
            <person name="Grimmelikhuijzen C.J."/>
            <person name="Klingler M."/>
            <person name="Lorenzen M."/>
            <person name="Richards S."/>
            <person name="Roth S."/>
            <person name="Schroder R."/>
            <person name="Tautz D."/>
            <person name="Zdobnov E.M."/>
            <person name="Muzny D."/>
            <person name="Gibbs R.A."/>
            <person name="Weinstock G.M."/>
            <person name="Attaway T."/>
            <person name="Bell S."/>
            <person name="Buhay C.J."/>
            <person name="Chandrabose M.N."/>
            <person name="Chavez D."/>
            <person name="Clerk-Blankenburg K.P."/>
            <person name="Cree A."/>
            <person name="Dao M."/>
            <person name="Davis C."/>
            <person name="Chacko J."/>
            <person name="Dinh H."/>
            <person name="Dugan-Rocha S."/>
            <person name="Fowler G."/>
            <person name="Garner T.T."/>
            <person name="Garnes J."/>
            <person name="Gnirke A."/>
            <person name="Hawes A."/>
            <person name="Hernandez J."/>
            <person name="Hines S."/>
            <person name="Holder M."/>
            <person name="Hume J."/>
            <person name="Jhangiani S.N."/>
            <person name="Joshi V."/>
            <person name="Khan Z.M."/>
            <person name="Jackson L."/>
            <person name="Kovar C."/>
            <person name="Kowis A."/>
            <person name="Lee S."/>
            <person name="Lewis L.R."/>
            <person name="Margolis J."/>
            <person name="Morgan M."/>
            <person name="Nazareth L.V."/>
            <person name="Nguyen N."/>
            <person name="Okwuonu G."/>
            <person name="Parker D."/>
            <person name="Richards S."/>
            <person name="Ruiz S.J."/>
            <person name="Santibanez J."/>
            <person name="Savard J."/>
            <person name="Scherer S.E."/>
            <person name="Schneider B."/>
            <person name="Sodergren E."/>
            <person name="Tautz D."/>
            <person name="Vattahil S."/>
            <person name="Villasana D."/>
            <person name="White C.S."/>
            <person name="Wright R."/>
            <person name="Park Y."/>
            <person name="Beeman R.W."/>
            <person name="Lord J."/>
            <person name="Oppert B."/>
            <person name="Lorenzen M."/>
            <person name="Brown S."/>
            <person name="Wang L."/>
            <person name="Savard J."/>
            <person name="Tautz D."/>
            <person name="Richards S."/>
            <person name="Weinstock G."/>
            <person name="Gibbs R.A."/>
            <person name="Liu Y."/>
            <person name="Worley K."/>
            <person name="Weinstock G."/>
            <person name="Elsik C.G."/>
            <person name="Reese J.T."/>
            <person name="Elhaik E."/>
            <person name="Landan G."/>
            <person name="Graur D."/>
            <person name="Arensburger P."/>
            <person name="Atkinson P."/>
            <person name="Beeman R.W."/>
            <person name="Beidler J."/>
            <person name="Brown S.J."/>
            <person name="Demuth J.P."/>
            <person name="Drury D.W."/>
            <person name="Du Y.Z."/>
            <person name="Fujiwara H."/>
            <person name="Lorenzen M."/>
            <person name="Maselli V."/>
            <person name="Osanai M."/>
            <person name="Park Y."/>
            <person name="Robertson H.M."/>
            <person name="Tu Z."/>
            <person name="Wang J.J."/>
            <person name="Wang S."/>
            <person name="Richards S."/>
            <person name="Song H."/>
            <person name="Zhang L."/>
            <person name="Sodergren E."/>
            <person name="Werner D."/>
            <person name="Stanke M."/>
            <person name="Morgenstern B."/>
            <person name="Solovyev V."/>
            <person name="Kosarev P."/>
            <person name="Brown G."/>
            <person name="Chen H.C."/>
            <person name="Ermolaeva O."/>
            <person name="Hlavina W."/>
            <person name="Kapustin Y."/>
            <person name="Kiryutin B."/>
            <person name="Kitts P."/>
            <person name="Maglott D."/>
            <person name="Pruitt K."/>
            <person name="Sapojnikov V."/>
            <person name="Souvorov A."/>
            <person name="Mackey A.J."/>
            <person name="Waterhouse R.M."/>
            <person name="Wyder S."/>
            <person name="Zdobnov E.M."/>
            <person name="Zdobnov E.M."/>
            <person name="Wyder S."/>
            <person name="Kriventseva E.V."/>
            <person name="Kadowaki T."/>
            <person name="Bork P."/>
            <person name="Aranda M."/>
            <person name="Bao R."/>
            <person name="Beermann A."/>
            <person name="Berns N."/>
            <person name="Bolognesi R."/>
            <person name="Bonneton F."/>
            <person name="Bopp D."/>
            <person name="Brown S.J."/>
            <person name="Bucher G."/>
            <person name="Butts T."/>
            <person name="Chaumot A."/>
            <person name="Denell R.E."/>
            <person name="Ferrier D.E."/>
            <person name="Friedrich M."/>
            <person name="Gordon C.M."/>
            <person name="Jindra M."/>
            <person name="Klingler M."/>
            <person name="Lan Q."/>
            <person name="Lattorff H.M."/>
            <person name="Laudet V."/>
            <person name="von Levetsow C."/>
            <person name="Liu Z."/>
            <person name="Lutz R."/>
            <person name="Lynch J.A."/>
            <person name="da Fonseca R.N."/>
            <person name="Posnien N."/>
            <person name="Reuter R."/>
            <person name="Roth S."/>
            <person name="Savard J."/>
            <person name="Schinko J.B."/>
            <person name="Schmitt C."/>
            <person name="Schoppmeier M."/>
            <person name="Schroder R."/>
            <person name="Shippy T.D."/>
            <person name="Simonnet F."/>
            <person name="Marques-Souza H."/>
            <person name="Tautz D."/>
            <person name="Tomoyasu Y."/>
            <person name="Trauner J."/>
            <person name="Van der Zee M."/>
            <person name="Vervoort M."/>
            <person name="Wittkopp N."/>
            <person name="Wimmer E.A."/>
            <person name="Yang X."/>
            <person name="Jones A.K."/>
            <person name="Sattelle D.B."/>
            <person name="Ebert P.R."/>
            <person name="Nelson D."/>
            <person name="Scott J.G."/>
            <person name="Beeman R.W."/>
            <person name="Muthukrishnan S."/>
            <person name="Kramer K.J."/>
            <person name="Arakane Y."/>
            <person name="Beeman R.W."/>
            <person name="Zhu Q."/>
            <person name="Hogenkamp D."/>
            <person name="Dixit R."/>
            <person name="Oppert B."/>
            <person name="Jiang H."/>
            <person name="Zou Z."/>
            <person name="Marshall J."/>
            <person name="Elpidina E."/>
            <person name="Vinokurov K."/>
            <person name="Oppert C."/>
            <person name="Zou Z."/>
            <person name="Evans J."/>
            <person name="Lu Z."/>
            <person name="Zhao P."/>
            <person name="Sumathipala N."/>
            <person name="Altincicek B."/>
            <person name="Vilcinskas A."/>
            <person name="Williams M."/>
            <person name="Hultmark D."/>
            <person name="Hetru C."/>
            <person name="Jiang H."/>
            <person name="Grimmelikhuijzen C.J."/>
            <person name="Hauser F."/>
            <person name="Cazzamali G."/>
            <person name="Williamson M."/>
            <person name="Park Y."/>
            <person name="Li B."/>
            <person name="Tanaka Y."/>
            <person name="Predel R."/>
            <person name="Neupert S."/>
            <person name="Schachtner J."/>
            <person name="Verleyen P."/>
            <person name="Raible F."/>
            <person name="Bork P."/>
            <person name="Friedrich M."/>
            <person name="Walden K.K."/>
            <person name="Robertson H.M."/>
            <person name="Angeli S."/>
            <person name="Foret S."/>
            <person name="Bucher G."/>
            <person name="Schuetz S."/>
            <person name="Maleszka R."/>
            <person name="Wimmer E.A."/>
            <person name="Beeman R.W."/>
            <person name="Lorenzen M."/>
            <person name="Tomoyasu Y."/>
            <person name="Miller S.C."/>
            <person name="Grossmann D."/>
            <person name="Bucher G."/>
        </authorList>
    </citation>
    <scope>NUCLEOTIDE SEQUENCE [LARGE SCALE GENOMIC DNA]</scope>
    <source>
        <strain evidence="5 6">Georgia GA2</strain>
    </source>
</reference>
<dbReference type="Gene3D" id="3.30.420.10">
    <property type="entry name" value="Ribonuclease H-like superfamily/Ribonuclease H"/>
    <property type="match status" value="1"/>
</dbReference>
<keyword evidence="6" id="KW-1185">Reference proteome</keyword>
<feature type="region of interest" description="Disordered" evidence="2">
    <location>
        <begin position="52"/>
        <end position="89"/>
    </location>
</feature>
<accession>D7EKU7</accession>
<evidence type="ECO:0000259" key="3">
    <source>
        <dbReference type="Pfam" id="PF13358"/>
    </source>
</evidence>
<evidence type="ECO:0000256" key="1">
    <source>
        <dbReference type="ARBA" id="ARBA00004123"/>
    </source>
</evidence>
<dbReference type="HOGENOM" id="CLU_033666_11_0_1"/>
<dbReference type="SUPFAM" id="SSF46689">
    <property type="entry name" value="Homeodomain-like"/>
    <property type="match status" value="1"/>
</dbReference>
<comment type="subcellular location">
    <subcellularLocation>
        <location evidence="1">Nucleus</location>
    </subcellularLocation>
</comment>
<evidence type="ECO:0000256" key="2">
    <source>
        <dbReference type="SAM" id="MobiDB-lite"/>
    </source>
</evidence>
<dbReference type="PANTHER" id="PTHR47326:SF1">
    <property type="entry name" value="HTH PSQ-TYPE DOMAIN-CONTAINING PROTEIN"/>
    <property type="match status" value="1"/>
</dbReference>
<dbReference type="InParanoid" id="D7EKU7"/>
<dbReference type="GO" id="GO:0003676">
    <property type="term" value="F:nucleic acid binding"/>
    <property type="evidence" value="ECO:0007669"/>
    <property type="project" value="InterPro"/>
</dbReference>
<name>D7EKU7_TRICA</name>
<feature type="compositionally biased region" description="Basic residues" evidence="2">
    <location>
        <begin position="61"/>
        <end position="71"/>
    </location>
</feature>
<dbReference type="PANTHER" id="PTHR47326">
    <property type="entry name" value="TRANSPOSABLE ELEMENT TC3 TRANSPOSASE-LIKE PROTEIN"/>
    <property type="match status" value="1"/>
</dbReference>
<evidence type="ECO:0000313" key="5">
    <source>
        <dbReference type="EMBL" id="EFA11695.1"/>
    </source>
</evidence>
<dbReference type="GO" id="GO:0005634">
    <property type="term" value="C:nucleus"/>
    <property type="evidence" value="ECO:0007669"/>
    <property type="project" value="UniProtKB-SubCell"/>
</dbReference>
<feature type="domain" description="Tc1-like transposase DDE" evidence="3">
    <location>
        <begin position="156"/>
        <end position="317"/>
    </location>
</feature>
<dbReference type="PhylomeDB" id="D7EKU7"/>
<organism evidence="5 6">
    <name type="scientific">Tribolium castaneum</name>
    <name type="common">Red flour beetle</name>
    <dbReference type="NCBI Taxonomy" id="7070"/>
    <lineage>
        <taxon>Eukaryota</taxon>
        <taxon>Metazoa</taxon>
        <taxon>Ecdysozoa</taxon>
        <taxon>Arthropoda</taxon>
        <taxon>Hexapoda</taxon>
        <taxon>Insecta</taxon>
        <taxon>Pterygota</taxon>
        <taxon>Neoptera</taxon>
        <taxon>Endopterygota</taxon>
        <taxon>Coleoptera</taxon>
        <taxon>Polyphaga</taxon>
        <taxon>Cucujiformia</taxon>
        <taxon>Tenebrionidae</taxon>
        <taxon>Tenebrionidae incertae sedis</taxon>
        <taxon>Tribolium</taxon>
    </lineage>
</organism>
<evidence type="ECO:0000313" key="6">
    <source>
        <dbReference type="Proteomes" id="UP000007266"/>
    </source>
</evidence>
<dbReference type="OMA" id="CKETIYK"/>
<reference evidence="5 6" key="2">
    <citation type="journal article" date="2010" name="Nucleic Acids Res.">
        <title>BeetleBase in 2010: revisions to provide comprehensive genomic information for Tribolium castaneum.</title>
        <authorList>
            <person name="Kim H.S."/>
            <person name="Murphy T."/>
            <person name="Xia J."/>
            <person name="Caragea D."/>
            <person name="Park Y."/>
            <person name="Beeman R.W."/>
            <person name="Lorenzen M.D."/>
            <person name="Butcher S."/>
            <person name="Manak J.R."/>
            <person name="Brown S.J."/>
        </authorList>
    </citation>
    <scope>NUCLEOTIDE SEQUENCE [LARGE SCALE GENOMIC DNA]</scope>
    <source>
        <strain evidence="5 6">Georgia GA2</strain>
    </source>
</reference>
<proteinExistence type="predicted"/>
<dbReference type="Pfam" id="PF13358">
    <property type="entry name" value="DDE_3"/>
    <property type="match status" value="1"/>
</dbReference>
<dbReference type="eggNOG" id="ENOG502S0B4">
    <property type="taxonomic scope" value="Eukaryota"/>
</dbReference>
<dbReference type="InterPro" id="IPR009057">
    <property type="entry name" value="Homeodomain-like_sf"/>
</dbReference>
<dbReference type="Pfam" id="PF16087">
    <property type="entry name" value="DUF4817"/>
    <property type="match status" value="1"/>
</dbReference>
<protein>
    <submittedName>
        <fullName evidence="5">Uncharacterized protein</fullName>
    </submittedName>
</protein>
<gene>
    <name evidence="5" type="primary">GLEAN_02152</name>
    <name evidence="5" type="ORF">TcasGA2_TC002152</name>
</gene>
<feature type="domain" description="DUF4817" evidence="4">
    <location>
        <begin position="9"/>
        <end position="58"/>
    </location>
</feature>
<dbReference type="AlphaFoldDB" id="D7EKU7"/>
<dbReference type="InterPro" id="IPR032135">
    <property type="entry name" value="DUF4817"/>
</dbReference>
<dbReference type="InterPro" id="IPR038717">
    <property type="entry name" value="Tc1-like_DDE_dom"/>
</dbReference>
<sequence length="362" mass="42733">MNRRFSNAEMADIHYLYGSCNGNAAATRRRYIELHPNRRAPSKGFIPSIHQRLRESGSFRPRNRNGGRPRAARTPQLEERDLNQVEENPTLSTREINRAENVSQATVWRILHEQNLHPFHPFKVQELLPEDLEKRRIFCRWILENHQQDPSFSSRILFTDESCFHRKGVLNMRNMHVWADANPHAVFVNHTQQNFRINYWMGFLGNHLLGPWRLPDILTGQEYLSFLENHLPELLEDLPLADRVDMWFMQDGAPPHFAVDVRQWLQQHFAGRWIGRGNEAPHFWPPRSPDLNPLDFYVWGTIKQEVYKTPVENLEDLMARVNRITNEMKNSPATLERVHRNFLKRVRACLEANGGHFQQYLD</sequence>